<evidence type="ECO:0000313" key="2">
    <source>
        <dbReference type="EMBL" id="ATS88569.1"/>
    </source>
</evidence>
<gene>
    <name evidence="2" type="ORF">XcfCFBP6167P_09885</name>
</gene>
<dbReference type="EMBL" id="CP021018">
    <property type="protein sequence ID" value="ATS88569.1"/>
    <property type="molecule type" value="Genomic_DNA"/>
</dbReference>
<feature type="region of interest" description="Disordered" evidence="1">
    <location>
        <begin position="70"/>
        <end position="96"/>
    </location>
</feature>
<protein>
    <submittedName>
        <fullName evidence="2">Uncharacterized protein</fullName>
    </submittedName>
</protein>
<reference evidence="2" key="1">
    <citation type="journal article" date="2017" name="BMC Genomics">
        <title>Xanthomonas adaptation to common bean is associated with horizontal transfers of genes encoding TAL effectors.</title>
        <authorList>
            <person name="Ruh M."/>
            <person name="Briand M."/>
            <person name="Bonneau S."/>
            <person name="Jacques M.A."/>
            <person name="Chen N.W.G."/>
        </authorList>
    </citation>
    <scope>NUCLEOTIDE SEQUENCE [LARGE SCALE GENOMIC DNA]</scope>
    <source>
        <strain evidence="2">CFBP6167</strain>
    </source>
</reference>
<proteinExistence type="predicted"/>
<evidence type="ECO:0000256" key="1">
    <source>
        <dbReference type="SAM" id="MobiDB-lite"/>
    </source>
</evidence>
<accession>A0A808FFI0</accession>
<sequence length="96" mass="9971">MLNIIAPEASAVIGGCRALQRLAVPTAMGMPLRSLAAQAWSARSLARADIRQRAAPLAATATDTLLAAHARAKPRTRAIRPSSAHTGRITAAHGAR</sequence>
<organism evidence="2">
    <name type="scientific">Xanthomonas citri pv. phaseoli var. fuscans</name>
    <dbReference type="NCBI Taxonomy" id="473423"/>
    <lineage>
        <taxon>Bacteria</taxon>
        <taxon>Pseudomonadati</taxon>
        <taxon>Pseudomonadota</taxon>
        <taxon>Gammaproteobacteria</taxon>
        <taxon>Lysobacterales</taxon>
        <taxon>Lysobacteraceae</taxon>
        <taxon>Xanthomonas</taxon>
    </lineage>
</organism>
<name>A0A808FFI0_XANCI</name>
<dbReference type="AlphaFoldDB" id="A0A808FFI0"/>